<dbReference type="STRING" id="226910.UCMB321_2037"/>
<keyword evidence="1" id="KW-0418">Kinase</keyword>
<dbReference type="OrthoDB" id="6900326at2"/>
<dbReference type="EMBL" id="JXDG01000021">
    <property type="protein sequence ID" value="KIH84237.1"/>
    <property type="molecule type" value="Genomic_DNA"/>
</dbReference>
<protein>
    <submittedName>
        <fullName evidence="1">Putative adenylate kinase</fullName>
    </submittedName>
</protein>
<evidence type="ECO:0000313" key="2">
    <source>
        <dbReference type="Proteomes" id="UP000031535"/>
    </source>
</evidence>
<reference evidence="1 2" key="1">
    <citation type="submission" date="2015-01" db="EMBL/GenBank/DDBJ databases">
        <title>Complete genome of Pseudomonas batumici UCM B-321 producer of the batumin antibiotic with strong antistaphilococcal and potential anticancer activity.</title>
        <authorList>
            <person name="Klochko V.V."/>
            <person name="Zelena L.B."/>
            <person name="Elena K.A."/>
            <person name="Reva O.N."/>
        </authorList>
    </citation>
    <scope>NUCLEOTIDE SEQUENCE [LARGE SCALE GENOMIC DNA]</scope>
    <source>
        <strain evidence="1 2">UCM B-321</strain>
    </source>
</reference>
<accession>A0A0C2IH72</accession>
<dbReference type="PATRIC" id="fig|226910.6.peg.2027"/>
<organism evidence="1 2">
    <name type="scientific">Pseudomonas batumici</name>
    <dbReference type="NCBI Taxonomy" id="226910"/>
    <lineage>
        <taxon>Bacteria</taxon>
        <taxon>Pseudomonadati</taxon>
        <taxon>Pseudomonadota</taxon>
        <taxon>Gammaproteobacteria</taxon>
        <taxon>Pseudomonadales</taxon>
        <taxon>Pseudomonadaceae</taxon>
        <taxon>Pseudomonas</taxon>
    </lineage>
</organism>
<dbReference type="AlphaFoldDB" id="A0A0C2IH72"/>
<comment type="caution">
    <text evidence="1">The sequence shown here is derived from an EMBL/GenBank/DDBJ whole genome shotgun (WGS) entry which is preliminary data.</text>
</comment>
<dbReference type="Proteomes" id="UP000031535">
    <property type="component" value="Unassembled WGS sequence"/>
</dbReference>
<sequence length="77" mass="8856">MEIDVAITAKLSRTQAEALLETLRNQYAMQFNEHWYDDRFRMIPEGLRHGSLLVAFPVMAAQKRLIGALKHSLDEAK</sequence>
<dbReference type="RefSeq" id="WP_040066004.1">
    <property type="nucleotide sequence ID" value="NZ_JXDG01000021.1"/>
</dbReference>
<keyword evidence="1" id="KW-0808">Transferase</keyword>
<gene>
    <name evidence="1" type="ORF">UCMB321_2037</name>
</gene>
<evidence type="ECO:0000313" key="1">
    <source>
        <dbReference type="EMBL" id="KIH84237.1"/>
    </source>
</evidence>
<proteinExistence type="predicted"/>
<name>A0A0C2IH72_9PSED</name>
<dbReference type="GO" id="GO:0016301">
    <property type="term" value="F:kinase activity"/>
    <property type="evidence" value="ECO:0007669"/>
    <property type="project" value="UniProtKB-KW"/>
</dbReference>
<keyword evidence="2" id="KW-1185">Reference proteome</keyword>